<dbReference type="PANTHER" id="PTHR33164:SF105">
    <property type="entry name" value="TRANSCRIPTIONAL REPRESSOR PROTEIN-RELATED"/>
    <property type="match status" value="1"/>
</dbReference>
<dbReference type="InterPro" id="IPR036390">
    <property type="entry name" value="WH_DNA-bd_sf"/>
</dbReference>
<dbReference type="SMART" id="SM00347">
    <property type="entry name" value="HTH_MARR"/>
    <property type="match status" value="1"/>
</dbReference>
<feature type="domain" description="HTH marR-type" evidence="1">
    <location>
        <begin position="12"/>
        <end position="143"/>
    </location>
</feature>
<dbReference type="GO" id="GO:0003700">
    <property type="term" value="F:DNA-binding transcription factor activity"/>
    <property type="evidence" value="ECO:0007669"/>
    <property type="project" value="InterPro"/>
</dbReference>
<evidence type="ECO:0000313" key="2">
    <source>
        <dbReference type="EMBL" id="TSH95843.1"/>
    </source>
</evidence>
<dbReference type="Pfam" id="PF12802">
    <property type="entry name" value="MarR_2"/>
    <property type="match status" value="1"/>
</dbReference>
<dbReference type="InterPro" id="IPR000835">
    <property type="entry name" value="HTH_MarR-typ"/>
</dbReference>
<dbReference type="Proteomes" id="UP000318405">
    <property type="component" value="Unassembled WGS sequence"/>
</dbReference>
<dbReference type="InterPro" id="IPR039422">
    <property type="entry name" value="MarR/SlyA-like"/>
</dbReference>
<dbReference type="AlphaFoldDB" id="A0A556ASC6"/>
<proteinExistence type="predicted"/>
<organism evidence="2 3">
    <name type="scientific">Verticiella sediminum</name>
    <dbReference type="NCBI Taxonomy" id="1247510"/>
    <lineage>
        <taxon>Bacteria</taxon>
        <taxon>Pseudomonadati</taxon>
        <taxon>Pseudomonadota</taxon>
        <taxon>Betaproteobacteria</taxon>
        <taxon>Burkholderiales</taxon>
        <taxon>Alcaligenaceae</taxon>
        <taxon>Verticiella</taxon>
    </lineage>
</organism>
<dbReference type="InterPro" id="IPR036388">
    <property type="entry name" value="WH-like_DNA-bd_sf"/>
</dbReference>
<comment type="caution">
    <text evidence="2">The sequence shown here is derived from an EMBL/GenBank/DDBJ whole genome shotgun (WGS) entry which is preliminary data.</text>
</comment>
<protein>
    <submittedName>
        <fullName evidence="2">Winged helix-turn-helix transcriptional regulator</fullName>
    </submittedName>
</protein>
<evidence type="ECO:0000313" key="3">
    <source>
        <dbReference type="Proteomes" id="UP000318405"/>
    </source>
</evidence>
<accession>A0A556ASC6</accession>
<dbReference type="PROSITE" id="PS50995">
    <property type="entry name" value="HTH_MARR_2"/>
    <property type="match status" value="1"/>
</dbReference>
<dbReference type="GO" id="GO:0006950">
    <property type="term" value="P:response to stress"/>
    <property type="evidence" value="ECO:0007669"/>
    <property type="project" value="TreeGrafter"/>
</dbReference>
<dbReference type="OrthoDB" id="8964931at2"/>
<reference evidence="2 3" key="1">
    <citation type="submission" date="2019-07" db="EMBL/GenBank/DDBJ databases">
        <title>Qingshengfaniella alkalisoli gen. nov., sp. nov., isolated from saline soil.</title>
        <authorList>
            <person name="Xu L."/>
            <person name="Huang X.-X."/>
            <person name="Sun J.-Q."/>
        </authorList>
    </citation>
    <scope>NUCLEOTIDE SEQUENCE [LARGE SCALE GENOMIC DNA]</scope>
    <source>
        <strain evidence="2 3">DSM 27279</strain>
    </source>
</reference>
<evidence type="ECO:0000259" key="1">
    <source>
        <dbReference type="PROSITE" id="PS50995"/>
    </source>
</evidence>
<gene>
    <name evidence="2" type="ORF">FOZ76_10485</name>
</gene>
<dbReference type="EMBL" id="VLTJ01000020">
    <property type="protein sequence ID" value="TSH95843.1"/>
    <property type="molecule type" value="Genomic_DNA"/>
</dbReference>
<sequence length="148" mass="16249">MASDTAGPPSVTGCTAFRLRKLSRRVSQHYDGHLAAAGLRSTQFSLLSVLMGDVPPTLTQLADTLEMDRTTLTRNLKPLATAGWVRTSVGDDGRSRTVHITEEGRARWRAGRPLWREAQRSLHTALGLPQVERLHQALDDALAHLPAH</sequence>
<dbReference type="PANTHER" id="PTHR33164">
    <property type="entry name" value="TRANSCRIPTIONAL REGULATOR, MARR FAMILY"/>
    <property type="match status" value="1"/>
</dbReference>
<dbReference type="Gene3D" id="1.10.10.10">
    <property type="entry name" value="Winged helix-like DNA-binding domain superfamily/Winged helix DNA-binding domain"/>
    <property type="match status" value="1"/>
</dbReference>
<name>A0A556ASC6_9BURK</name>
<keyword evidence="3" id="KW-1185">Reference proteome</keyword>
<dbReference type="SUPFAM" id="SSF46785">
    <property type="entry name" value="Winged helix' DNA-binding domain"/>
    <property type="match status" value="1"/>
</dbReference>